<protein>
    <submittedName>
        <fullName evidence="2">Uncharacterized protein</fullName>
    </submittedName>
</protein>
<sequence length="44" mass="4391">MVVPINAPKGANARALPILPLIGNAVALALLWAGLLAFSLIIGG</sequence>
<dbReference type="STRING" id="286727.SAMN02982917_5520"/>
<feature type="transmembrane region" description="Helical" evidence="1">
    <location>
        <begin position="21"/>
        <end position="42"/>
    </location>
</feature>
<evidence type="ECO:0000313" key="2">
    <source>
        <dbReference type="EMBL" id="SMF83372.1"/>
    </source>
</evidence>
<name>A0A1X7HBI9_9PROT</name>
<keyword evidence="1" id="KW-0812">Transmembrane</keyword>
<dbReference type="AlphaFoldDB" id="A0A1X7HBI9"/>
<dbReference type="Proteomes" id="UP000192936">
    <property type="component" value="Unassembled WGS sequence"/>
</dbReference>
<proteinExistence type="predicted"/>
<evidence type="ECO:0000313" key="3">
    <source>
        <dbReference type="Proteomes" id="UP000192936"/>
    </source>
</evidence>
<keyword evidence="1" id="KW-1133">Transmembrane helix</keyword>
<reference evidence="2 3" key="1">
    <citation type="submission" date="2017-04" db="EMBL/GenBank/DDBJ databases">
        <authorList>
            <person name="Afonso C.L."/>
            <person name="Miller P.J."/>
            <person name="Scott M.A."/>
            <person name="Spackman E."/>
            <person name="Goraichik I."/>
            <person name="Dimitrov K.M."/>
            <person name="Suarez D.L."/>
            <person name="Swayne D.E."/>
        </authorList>
    </citation>
    <scope>NUCLEOTIDE SEQUENCE [LARGE SCALE GENOMIC DNA]</scope>
    <source>
        <strain evidence="2 3">A2P</strain>
    </source>
</reference>
<evidence type="ECO:0000256" key="1">
    <source>
        <dbReference type="SAM" id="Phobius"/>
    </source>
</evidence>
<organism evidence="2 3">
    <name type="scientific">Azospirillum oryzae</name>
    <dbReference type="NCBI Taxonomy" id="286727"/>
    <lineage>
        <taxon>Bacteria</taxon>
        <taxon>Pseudomonadati</taxon>
        <taxon>Pseudomonadota</taxon>
        <taxon>Alphaproteobacteria</taxon>
        <taxon>Rhodospirillales</taxon>
        <taxon>Azospirillaceae</taxon>
        <taxon>Azospirillum</taxon>
    </lineage>
</organism>
<keyword evidence="1" id="KW-0472">Membrane</keyword>
<dbReference type="RefSeq" id="WP_280174795.1">
    <property type="nucleotide sequence ID" value="NZ_FXAK01000007.1"/>
</dbReference>
<accession>A0A1X7HBI9</accession>
<gene>
    <name evidence="2" type="ORF">SAMN02982917_5520</name>
</gene>
<dbReference type="EMBL" id="FXAK01000007">
    <property type="protein sequence ID" value="SMF83372.1"/>
    <property type="molecule type" value="Genomic_DNA"/>
</dbReference>